<dbReference type="EMBL" id="GDJX01018432">
    <property type="protein sequence ID" value="JAT49504.1"/>
    <property type="molecule type" value="Transcribed_RNA"/>
</dbReference>
<feature type="region of interest" description="Disordered" evidence="1">
    <location>
        <begin position="56"/>
        <end position="123"/>
    </location>
</feature>
<keyword evidence="2" id="KW-1133">Transmembrane helix</keyword>
<keyword evidence="2" id="KW-0472">Membrane</keyword>
<dbReference type="PANTHER" id="PTHR33429">
    <property type="entry name" value="OS02G0708000 PROTEIN-RELATED"/>
    <property type="match status" value="1"/>
</dbReference>
<keyword evidence="3" id="KW-0449">Lipoprotein</keyword>
<accession>A0A1D1Y4C9</accession>
<name>A0A1D1Y4C9_9ARAE</name>
<feature type="transmembrane region" description="Helical" evidence="2">
    <location>
        <begin position="28"/>
        <end position="48"/>
    </location>
</feature>
<gene>
    <name evidence="3" type="primary">MPN_097_1</name>
    <name evidence="3" type="ORF">g.4372</name>
</gene>
<evidence type="ECO:0000256" key="2">
    <source>
        <dbReference type="SAM" id="Phobius"/>
    </source>
</evidence>
<organism evidence="3">
    <name type="scientific">Anthurium amnicola</name>
    <dbReference type="NCBI Taxonomy" id="1678845"/>
    <lineage>
        <taxon>Eukaryota</taxon>
        <taxon>Viridiplantae</taxon>
        <taxon>Streptophyta</taxon>
        <taxon>Embryophyta</taxon>
        <taxon>Tracheophyta</taxon>
        <taxon>Spermatophyta</taxon>
        <taxon>Magnoliopsida</taxon>
        <taxon>Liliopsida</taxon>
        <taxon>Araceae</taxon>
        <taxon>Pothoideae</taxon>
        <taxon>Potheae</taxon>
        <taxon>Anthurium</taxon>
    </lineage>
</organism>
<sequence length="123" mass="13155">MASFPPPAVVYPRSNPTGPHPSHSRGSFGPVFIVLAVITVLAAIACFLGRACARRYSQAQPRGRQGRTFAKGDLEDRFEMSIPAAKSATNGVIKEGKPSESSATKSQAKPNQQKMGESSQMHK</sequence>
<dbReference type="PANTHER" id="PTHR33429:SF7">
    <property type="entry name" value="OS02G0708000 PROTEIN"/>
    <property type="match status" value="1"/>
</dbReference>
<evidence type="ECO:0000313" key="3">
    <source>
        <dbReference type="EMBL" id="JAT49504.1"/>
    </source>
</evidence>
<evidence type="ECO:0000256" key="1">
    <source>
        <dbReference type="SAM" id="MobiDB-lite"/>
    </source>
</evidence>
<reference evidence="3" key="1">
    <citation type="submission" date="2015-07" db="EMBL/GenBank/DDBJ databases">
        <title>Transcriptome Assembly of Anthurium amnicola.</title>
        <authorList>
            <person name="Suzuki J."/>
        </authorList>
    </citation>
    <scope>NUCLEOTIDE SEQUENCE</scope>
</reference>
<proteinExistence type="predicted"/>
<keyword evidence="2" id="KW-0812">Transmembrane</keyword>
<feature type="compositionally biased region" description="Basic and acidic residues" evidence="1">
    <location>
        <begin position="70"/>
        <end position="79"/>
    </location>
</feature>
<feature type="region of interest" description="Disordered" evidence="1">
    <location>
        <begin position="1"/>
        <end position="25"/>
    </location>
</feature>
<feature type="compositionally biased region" description="Polar residues" evidence="1">
    <location>
        <begin position="99"/>
        <end position="123"/>
    </location>
</feature>
<dbReference type="AlphaFoldDB" id="A0A1D1Y4C9"/>
<protein>
    <submittedName>
        <fullName evidence="3">Putative lipoprotein MPN_097</fullName>
    </submittedName>
</protein>